<proteinExistence type="predicted"/>
<gene>
    <name evidence="1" type="ORF">H2198_000548</name>
</gene>
<organism evidence="1 2">
    <name type="scientific">Neophaeococcomyces mojaviensis</name>
    <dbReference type="NCBI Taxonomy" id="3383035"/>
    <lineage>
        <taxon>Eukaryota</taxon>
        <taxon>Fungi</taxon>
        <taxon>Dikarya</taxon>
        <taxon>Ascomycota</taxon>
        <taxon>Pezizomycotina</taxon>
        <taxon>Eurotiomycetes</taxon>
        <taxon>Chaetothyriomycetidae</taxon>
        <taxon>Chaetothyriales</taxon>
        <taxon>Chaetothyriales incertae sedis</taxon>
        <taxon>Neophaeococcomyces</taxon>
    </lineage>
</organism>
<evidence type="ECO:0000313" key="2">
    <source>
        <dbReference type="Proteomes" id="UP001172386"/>
    </source>
</evidence>
<comment type="caution">
    <text evidence="1">The sequence shown here is derived from an EMBL/GenBank/DDBJ whole genome shotgun (WGS) entry which is preliminary data.</text>
</comment>
<dbReference type="Proteomes" id="UP001172386">
    <property type="component" value="Unassembled WGS sequence"/>
</dbReference>
<evidence type="ECO:0000313" key="1">
    <source>
        <dbReference type="EMBL" id="KAJ9664045.1"/>
    </source>
</evidence>
<sequence>MGDASDSESLTSLQEWELDEGVPQPDDPFIQKYMNGRTALIEQEKKQRHDRAFKLSMSPFAKRAAKILQAIRKRELHEKWTSQYEDSLAEQNGGNLYPGMMFTLAQDRAEKTDLWRCLERMPKGALLHAHMDAMFDIEWLVDENLREKGIHILAEAPLTVQKRGEMTDRLVSPIFKLRYYAEADLAKINNKGMNIWNSNYVPNTPIPIREAQRAFPDDDTTFKKWLVSRCKLDPEETLWHHHGLNAIWRKFQSTFPVIEQLLFYEPIFRRGMQKMLGDLAKDGIIYVDMRMAFLFQFFSAGKNKPEKGYAKFFQVWGEEIEKFKKTDVGKNFKGCRMIWTIIRVFDNRKIAENMRECIAIKKKFPQLICGFDCVGQEDNGRTLADLTPLLFWFKKQCAEAGVDIPFFFHAGECLGDGDSTDNNLFDAILLGTRRIGHGYSLFKHPLLIDMVKEKKILVESCPISNEVLRLSSSILSHTLPALLARGVSVSLNNDDPCILGHGKNGLSHDFWQSFMGFENLGLEGLATMAENSVKWCAVEDQKQTDWIKGINDGYMGKTAKAQMMKAWRTEFEKWCQWVVMEYPLEADEDEDDEEDDDEEEEESEEEDDE</sequence>
<protein>
    <submittedName>
        <fullName evidence="1">Uncharacterized protein</fullName>
    </submittedName>
</protein>
<keyword evidence="2" id="KW-1185">Reference proteome</keyword>
<dbReference type="EMBL" id="JAPDRQ010000005">
    <property type="protein sequence ID" value="KAJ9664045.1"/>
    <property type="molecule type" value="Genomic_DNA"/>
</dbReference>
<accession>A0ACC3AK78</accession>
<name>A0ACC3AK78_9EURO</name>
<reference evidence="1" key="1">
    <citation type="submission" date="2022-10" db="EMBL/GenBank/DDBJ databases">
        <title>Culturing micro-colonial fungi from biological soil crusts in the Mojave desert and describing Neophaeococcomyces mojavensis, and introducing the new genera and species Taxawa tesnikishii.</title>
        <authorList>
            <person name="Kurbessoian T."/>
            <person name="Stajich J.E."/>
        </authorList>
    </citation>
    <scope>NUCLEOTIDE SEQUENCE</scope>
    <source>
        <strain evidence="1">JES_112</strain>
    </source>
</reference>